<sequence>MAFPDQVEAISGLLLRAIQLGFGDRVGELHMLAQIAEMLCDAAPEAYARAVGHGRTGYALSPWAPQGATAAGRMLLLRPVYFLEWGPISLTDRFEADLALETMATALAIREGPSGPRTGHMTAPAEDDAPDAESFSDSVVAHQKKIGLLPADYVLPEAEPPVETETEARARLEFRVATEKLLKEAGQRVDRILAKRRPQPPTRGMWTCAPEVDQSTPDEAVSLSSSHAPTAMAIGLSRWERMAGAARLERAHCLHLDVAAVAEKAMPLSNDAQTQMVWSSEKGNEPYAVVQVRLARGAMGGPALHLNYGRLDDVRGKRTFEQIIHLVRPRRKPALEAVCPGCCTVTRSLYVAPGTADFRCCECLGLHQ</sequence>
<dbReference type="Proteomes" id="UP001575105">
    <property type="component" value="Unassembled WGS sequence"/>
</dbReference>
<feature type="region of interest" description="Disordered" evidence="1">
    <location>
        <begin position="110"/>
        <end position="132"/>
    </location>
</feature>
<name>A0ABV4U983_9BACT</name>
<organism evidence="2 3">
    <name type="scientific">Natronomicrosphaera hydrolytica</name>
    <dbReference type="NCBI Taxonomy" id="3242702"/>
    <lineage>
        <taxon>Bacteria</taxon>
        <taxon>Pseudomonadati</taxon>
        <taxon>Planctomycetota</taxon>
        <taxon>Phycisphaerae</taxon>
        <taxon>Phycisphaerales</taxon>
        <taxon>Phycisphaeraceae</taxon>
        <taxon>Natronomicrosphaera</taxon>
    </lineage>
</organism>
<evidence type="ECO:0000256" key="1">
    <source>
        <dbReference type="SAM" id="MobiDB-lite"/>
    </source>
</evidence>
<dbReference type="RefSeq" id="WP_425346767.1">
    <property type="nucleotide sequence ID" value="NZ_JBGUBD010000012.1"/>
</dbReference>
<accession>A0ABV4U983</accession>
<reference evidence="2 3" key="1">
    <citation type="submission" date="2024-08" db="EMBL/GenBank/DDBJ databases">
        <title>Whole-genome sequencing of halo(alkali)philic microorganisms from hypersaline lakes.</title>
        <authorList>
            <person name="Sorokin D.Y."/>
            <person name="Merkel A.Y."/>
            <person name="Messina E."/>
            <person name="Yakimov M."/>
        </authorList>
    </citation>
    <scope>NUCLEOTIDE SEQUENCE [LARGE SCALE GENOMIC DNA]</scope>
    <source>
        <strain evidence="2 3">AB-hyl4</strain>
    </source>
</reference>
<gene>
    <name evidence="2" type="ORF">ACERK3_16280</name>
</gene>
<proteinExistence type="predicted"/>
<comment type="caution">
    <text evidence="2">The sequence shown here is derived from an EMBL/GenBank/DDBJ whole genome shotgun (WGS) entry which is preliminary data.</text>
</comment>
<evidence type="ECO:0000313" key="2">
    <source>
        <dbReference type="EMBL" id="MFA9479842.1"/>
    </source>
</evidence>
<protein>
    <submittedName>
        <fullName evidence="2">Uncharacterized protein</fullName>
    </submittedName>
</protein>
<keyword evidence="3" id="KW-1185">Reference proteome</keyword>
<dbReference type="EMBL" id="JBGUBD010000012">
    <property type="protein sequence ID" value="MFA9479842.1"/>
    <property type="molecule type" value="Genomic_DNA"/>
</dbReference>
<evidence type="ECO:0000313" key="3">
    <source>
        <dbReference type="Proteomes" id="UP001575105"/>
    </source>
</evidence>